<feature type="compositionally biased region" description="Low complexity" evidence="1">
    <location>
        <begin position="48"/>
        <end position="59"/>
    </location>
</feature>
<protein>
    <submittedName>
        <fullName evidence="2">Uncharacterized protein</fullName>
    </submittedName>
</protein>
<sequence length="59" mass="6160">MDGDGRRNDSNQSAAPSSHSTYPAGRIEIILPFAPNNVELSMPPPSGRPSSDGPQGVIL</sequence>
<comment type="caution">
    <text evidence="2">The sequence shown here is derived from an EMBL/GenBank/DDBJ whole genome shotgun (WGS) entry which is preliminary data.</text>
</comment>
<gene>
    <name evidence="2" type="ORF">TIFTF001_002731</name>
</gene>
<dbReference type="Proteomes" id="UP001187192">
    <property type="component" value="Unassembled WGS sequence"/>
</dbReference>
<reference evidence="2" key="1">
    <citation type="submission" date="2023-07" db="EMBL/GenBank/DDBJ databases">
        <title>draft genome sequence of fig (Ficus carica).</title>
        <authorList>
            <person name="Takahashi T."/>
            <person name="Nishimura K."/>
        </authorList>
    </citation>
    <scope>NUCLEOTIDE SEQUENCE</scope>
</reference>
<organism evidence="2 3">
    <name type="scientific">Ficus carica</name>
    <name type="common">Common fig</name>
    <dbReference type="NCBI Taxonomy" id="3494"/>
    <lineage>
        <taxon>Eukaryota</taxon>
        <taxon>Viridiplantae</taxon>
        <taxon>Streptophyta</taxon>
        <taxon>Embryophyta</taxon>
        <taxon>Tracheophyta</taxon>
        <taxon>Spermatophyta</taxon>
        <taxon>Magnoliopsida</taxon>
        <taxon>eudicotyledons</taxon>
        <taxon>Gunneridae</taxon>
        <taxon>Pentapetalae</taxon>
        <taxon>rosids</taxon>
        <taxon>fabids</taxon>
        <taxon>Rosales</taxon>
        <taxon>Moraceae</taxon>
        <taxon>Ficeae</taxon>
        <taxon>Ficus</taxon>
    </lineage>
</organism>
<dbReference type="AlphaFoldDB" id="A0AA87Z6G2"/>
<evidence type="ECO:0000313" key="2">
    <source>
        <dbReference type="EMBL" id="GMN30187.1"/>
    </source>
</evidence>
<accession>A0AA87Z6G2</accession>
<feature type="region of interest" description="Disordered" evidence="1">
    <location>
        <begin position="1"/>
        <end position="59"/>
    </location>
</feature>
<name>A0AA87Z6G2_FICCA</name>
<dbReference type="EMBL" id="BTGU01000002">
    <property type="protein sequence ID" value="GMN30187.1"/>
    <property type="molecule type" value="Genomic_DNA"/>
</dbReference>
<evidence type="ECO:0000256" key="1">
    <source>
        <dbReference type="SAM" id="MobiDB-lite"/>
    </source>
</evidence>
<feature type="compositionally biased region" description="Polar residues" evidence="1">
    <location>
        <begin position="10"/>
        <end position="21"/>
    </location>
</feature>
<keyword evidence="3" id="KW-1185">Reference proteome</keyword>
<proteinExistence type="predicted"/>
<evidence type="ECO:0000313" key="3">
    <source>
        <dbReference type="Proteomes" id="UP001187192"/>
    </source>
</evidence>